<gene>
    <name evidence="1" type="ORF">CVS54_00389</name>
</gene>
<dbReference type="Pfam" id="PF20120">
    <property type="entry name" value="DUF6510"/>
    <property type="match status" value="1"/>
</dbReference>
<dbReference type="EMBL" id="CP031422">
    <property type="protein sequence ID" value="AZS39089.1"/>
    <property type="molecule type" value="Genomic_DNA"/>
</dbReference>
<dbReference type="RefSeq" id="WP_046746918.1">
    <property type="nucleotide sequence ID" value="NZ_CP031422.1"/>
</dbReference>
<accession>A0A147E033</accession>
<dbReference type="InterPro" id="IPR045423">
    <property type="entry name" value="DUF6510"/>
</dbReference>
<name>A0A147E033_9MICO</name>
<dbReference type="AlphaFoldDB" id="A0A147E033"/>
<dbReference type="KEGG" id="moy:CVS54_00389"/>
<reference evidence="1 2" key="1">
    <citation type="submission" date="2018-08" db="EMBL/GenBank/DDBJ databases">
        <title>Microbacterium oxydans strain HG3.</title>
        <authorList>
            <person name="ORTET P."/>
        </authorList>
    </citation>
    <scope>NUCLEOTIDE SEQUENCE [LARGE SCALE GENOMIC DNA]</scope>
    <source>
        <strain evidence="1 2">HG3</strain>
    </source>
</reference>
<sequence>MDAAAPAQTVDGNAIAGMLWDLFGADVTALVGTCGGCGALAALAETVVELDRHAAIVRCRTCTRTLFTVLQSPDGTSMRVGLLHAVHSSG</sequence>
<evidence type="ECO:0000313" key="2">
    <source>
        <dbReference type="Proteomes" id="UP000274841"/>
    </source>
</evidence>
<organism evidence="1 2">
    <name type="scientific">Microbacterium oxydans</name>
    <dbReference type="NCBI Taxonomy" id="82380"/>
    <lineage>
        <taxon>Bacteria</taxon>
        <taxon>Bacillati</taxon>
        <taxon>Actinomycetota</taxon>
        <taxon>Actinomycetes</taxon>
        <taxon>Micrococcales</taxon>
        <taxon>Microbacteriaceae</taxon>
        <taxon>Microbacterium</taxon>
    </lineage>
</organism>
<protein>
    <submittedName>
        <fullName evidence="1">Uncharacterized protein</fullName>
    </submittedName>
</protein>
<proteinExistence type="predicted"/>
<dbReference type="Proteomes" id="UP000274841">
    <property type="component" value="Chromosome"/>
</dbReference>
<evidence type="ECO:0000313" key="1">
    <source>
        <dbReference type="EMBL" id="AZS39089.1"/>
    </source>
</evidence>